<protein>
    <submittedName>
        <fullName evidence="2">Uncharacterized protein</fullName>
    </submittedName>
</protein>
<name>A0A6A4VRU2_AMPAM</name>
<dbReference type="EMBL" id="VIIS01001564">
    <property type="protein sequence ID" value="KAF0296403.1"/>
    <property type="molecule type" value="Genomic_DNA"/>
</dbReference>
<reference evidence="2 3" key="1">
    <citation type="submission" date="2019-07" db="EMBL/GenBank/DDBJ databases">
        <title>Draft genome assembly of a fouling barnacle, Amphibalanus amphitrite (Darwin, 1854): The first reference genome for Thecostraca.</title>
        <authorList>
            <person name="Kim W."/>
        </authorList>
    </citation>
    <scope>NUCLEOTIDE SEQUENCE [LARGE SCALE GENOMIC DNA]</scope>
    <source>
        <strain evidence="2">SNU_AA5</strain>
        <tissue evidence="2">Soma without cirri and trophi</tissue>
    </source>
</reference>
<sequence length="95" mass="10017">MATLRPVYGRPDGHPATITGEFSGGCGAAMSRVARGAAGGDPRLARPGADACHNFQPHFWSRSQVVLYRAHPSPGGGTMAVCERRPPQRAGQFTD</sequence>
<comment type="caution">
    <text evidence="2">The sequence shown here is derived from an EMBL/GenBank/DDBJ whole genome shotgun (WGS) entry which is preliminary data.</text>
</comment>
<dbReference type="AlphaFoldDB" id="A0A6A4VRU2"/>
<keyword evidence="3" id="KW-1185">Reference proteome</keyword>
<evidence type="ECO:0000256" key="1">
    <source>
        <dbReference type="SAM" id="MobiDB-lite"/>
    </source>
</evidence>
<organism evidence="2 3">
    <name type="scientific">Amphibalanus amphitrite</name>
    <name type="common">Striped barnacle</name>
    <name type="synonym">Balanus amphitrite</name>
    <dbReference type="NCBI Taxonomy" id="1232801"/>
    <lineage>
        <taxon>Eukaryota</taxon>
        <taxon>Metazoa</taxon>
        <taxon>Ecdysozoa</taxon>
        <taxon>Arthropoda</taxon>
        <taxon>Crustacea</taxon>
        <taxon>Multicrustacea</taxon>
        <taxon>Cirripedia</taxon>
        <taxon>Thoracica</taxon>
        <taxon>Thoracicalcarea</taxon>
        <taxon>Balanomorpha</taxon>
        <taxon>Balanoidea</taxon>
        <taxon>Balanidae</taxon>
        <taxon>Amphibalaninae</taxon>
        <taxon>Amphibalanus</taxon>
    </lineage>
</organism>
<gene>
    <name evidence="2" type="ORF">FJT64_000573</name>
</gene>
<evidence type="ECO:0000313" key="2">
    <source>
        <dbReference type="EMBL" id="KAF0296403.1"/>
    </source>
</evidence>
<proteinExistence type="predicted"/>
<dbReference type="Proteomes" id="UP000440578">
    <property type="component" value="Unassembled WGS sequence"/>
</dbReference>
<feature type="region of interest" description="Disordered" evidence="1">
    <location>
        <begin position="76"/>
        <end position="95"/>
    </location>
</feature>
<evidence type="ECO:0000313" key="3">
    <source>
        <dbReference type="Proteomes" id="UP000440578"/>
    </source>
</evidence>
<accession>A0A6A4VRU2</accession>